<dbReference type="PANTHER" id="PTHR12395:SF9">
    <property type="entry name" value="DECAPPING AND EXORIBONUCLEASE PROTEIN"/>
    <property type="match status" value="1"/>
</dbReference>
<dbReference type="EC" id="3.6.1.-" evidence="2"/>
<keyword evidence="2" id="KW-0547">Nucleotide-binding</keyword>
<protein>
    <recommendedName>
        <fullName evidence="2">Decapping nuclease</fullName>
        <ecNumber evidence="2">3.6.1.-</ecNumber>
    </recommendedName>
</protein>
<keyword evidence="4" id="KW-1185">Reference proteome</keyword>
<comment type="similarity">
    <text evidence="1 2">Belongs to the DXO/Dom3Z family.</text>
</comment>
<feature type="domain" description="RAI1-like" evidence="3">
    <location>
        <begin position="47"/>
        <end position="383"/>
    </location>
</feature>
<keyword evidence="2" id="KW-0479">Metal-binding</keyword>
<organism evidence="4 5">
    <name type="scientific">Hydra vulgaris</name>
    <name type="common">Hydra</name>
    <name type="synonym">Hydra attenuata</name>
    <dbReference type="NCBI Taxonomy" id="6087"/>
    <lineage>
        <taxon>Eukaryota</taxon>
        <taxon>Metazoa</taxon>
        <taxon>Cnidaria</taxon>
        <taxon>Hydrozoa</taxon>
        <taxon>Hydroidolina</taxon>
        <taxon>Anthoathecata</taxon>
        <taxon>Aplanulata</taxon>
        <taxon>Hydridae</taxon>
        <taxon>Hydra</taxon>
    </lineage>
</organism>
<reference evidence="5" key="2">
    <citation type="submission" date="2025-08" db="UniProtKB">
        <authorList>
            <consortium name="RefSeq"/>
        </authorList>
    </citation>
    <scope>IDENTIFICATION</scope>
</reference>
<keyword evidence="2" id="KW-0378">Hydrolase</keyword>
<evidence type="ECO:0000313" key="5">
    <source>
        <dbReference type="RefSeq" id="XP_065647912.1"/>
    </source>
</evidence>
<comment type="cofactor">
    <cofactor evidence="2">
        <name>a divalent metal cation</name>
        <dbReference type="ChEBI" id="CHEBI:60240"/>
    </cofactor>
</comment>
<dbReference type="GeneID" id="100205748"/>
<dbReference type="InterPro" id="IPR039039">
    <property type="entry name" value="RAI1-like_fam"/>
</dbReference>
<evidence type="ECO:0000256" key="1">
    <source>
        <dbReference type="ARBA" id="ARBA00006562"/>
    </source>
</evidence>
<evidence type="ECO:0000313" key="4">
    <source>
        <dbReference type="Proteomes" id="UP001652625"/>
    </source>
</evidence>
<dbReference type="InterPro" id="IPR013961">
    <property type="entry name" value="RAI1"/>
</dbReference>
<dbReference type="PANTHER" id="PTHR12395">
    <property type="entry name" value="DOM-3 RELATED"/>
    <property type="match status" value="1"/>
</dbReference>
<gene>
    <name evidence="5" type="primary">LOC100205748</name>
</gene>
<keyword evidence="2" id="KW-0540">Nuclease</keyword>
<proteinExistence type="inferred from homology"/>
<sequence>MMKRKLNCNDERDYENEQLKIKPDEKNFEKFYVAPIDKFSGYSPLYRQPIEFGHFSLDSNRCYHNNAKQLRYYKPPKSEIKLNFDLKLGYDNCILRNEDNKEGLGHLLKWLQDNKKLFSNSKEIAKDNSLNTDFVTWRGHLTKILCAPYENNEPWKMAATLFNGTIYISEVETEKARFDRSNRSPKHQEMCYWGYKFESYVTESMQEQQDLNPVVNTNEAFCSVVRTRLNGNSIICGAEVDCCIKGDKSKSPSNYIELKTTRIMNNYRQHENFARYKLLKFWAQSYLAGIPKIVVGMRDDEGIVKEVKNFNTLSIPGICKEYSKKWDANVALNFLDGFLNWLKKVVIIDNPNVVYMIEFAEPFSYVSLQVFKEGFESFLPDWYTSNAVG</sequence>
<reference evidence="4" key="1">
    <citation type="submission" date="2025-05" db="UniProtKB">
        <authorList>
            <consortium name="RefSeq"/>
        </authorList>
    </citation>
    <scope>NUCLEOTIDE SEQUENCE [LARGE SCALE GENOMIC DNA]</scope>
</reference>
<evidence type="ECO:0000259" key="3">
    <source>
        <dbReference type="Pfam" id="PF08652"/>
    </source>
</evidence>
<keyword evidence="2" id="KW-0694">RNA-binding</keyword>
<comment type="subcellular location">
    <subcellularLocation>
        <location evidence="2">Nucleus</location>
    </subcellularLocation>
</comment>
<evidence type="ECO:0000256" key="2">
    <source>
        <dbReference type="RuleBase" id="RU367113"/>
    </source>
</evidence>
<name>A0ABM4BG23_HYDVU</name>
<comment type="function">
    <text evidence="2">Decapping enzyme for NAD-capped RNAs: specifically hydrolyzes the nicotinamide adenine dinucleotide (NAD) cap from a subset of RNAs by removing the entire NAD moiety from the 5'-end of an NAD-capped RNA.</text>
</comment>
<keyword evidence="2" id="KW-0539">Nucleus</keyword>
<dbReference type="Pfam" id="PF08652">
    <property type="entry name" value="RAI1"/>
    <property type="match status" value="1"/>
</dbReference>
<accession>A0ABM4BG23</accession>
<dbReference type="Proteomes" id="UP001652625">
    <property type="component" value="Chromosome 02"/>
</dbReference>
<dbReference type="RefSeq" id="XP_065647912.1">
    <property type="nucleotide sequence ID" value="XM_065791840.1"/>
</dbReference>